<reference evidence="6" key="2">
    <citation type="submission" date="2021-01" db="UniProtKB">
        <authorList>
            <consortium name="EnsemblPlants"/>
        </authorList>
    </citation>
    <scope>IDENTIFICATION</scope>
</reference>
<keyword evidence="3" id="KW-0460">Magnesium</keyword>
<dbReference type="PANTHER" id="PTHR24093">
    <property type="entry name" value="CATION TRANSPORTING ATPASE"/>
    <property type="match status" value="1"/>
</dbReference>
<dbReference type="EMBL" id="LRBV02000003">
    <property type="status" value="NOT_ANNOTATED_CDS"/>
    <property type="molecule type" value="Genomic_DNA"/>
</dbReference>
<comment type="subcellular location">
    <subcellularLocation>
        <location evidence="1">Endomembrane system</location>
        <topology evidence="1">Multi-pass membrane protein</topology>
    </subcellularLocation>
</comment>
<keyword evidence="4" id="KW-1133">Transmembrane helix</keyword>
<dbReference type="InterPro" id="IPR023298">
    <property type="entry name" value="ATPase_P-typ_TM_dom_sf"/>
</dbReference>
<evidence type="ECO:0000256" key="4">
    <source>
        <dbReference type="SAM" id="Phobius"/>
    </source>
</evidence>
<dbReference type="InParanoid" id="A0A7N2L7S3"/>
<evidence type="ECO:0000259" key="5">
    <source>
        <dbReference type="Pfam" id="PF00689"/>
    </source>
</evidence>
<keyword evidence="2" id="KW-0479">Metal-binding</keyword>
<dbReference type="GO" id="GO:0005886">
    <property type="term" value="C:plasma membrane"/>
    <property type="evidence" value="ECO:0007669"/>
    <property type="project" value="TreeGrafter"/>
</dbReference>
<dbReference type="InterPro" id="IPR006068">
    <property type="entry name" value="ATPase_P-typ_cation-transptr_C"/>
</dbReference>
<keyword evidence="4" id="KW-0812">Transmembrane</keyword>
<dbReference type="GO" id="GO:0046872">
    <property type="term" value="F:metal ion binding"/>
    <property type="evidence" value="ECO:0007669"/>
    <property type="project" value="UniProtKB-KW"/>
</dbReference>
<dbReference type="AlphaFoldDB" id="A0A7N2L7S3"/>
<evidence type="ECO:0000313" key="7">
    <source>
        <dbReference type="Proteomes" id="UP000594261"/>
    </source>
</evidence>
<feature type="transmembrane region" description="Helical" evidence="4">
    <location>
        <begin position="71"/>
        <end position="90"/>
    </location>
</feature>
<reference evidence="6 7" key="1">
    <citation type="journal article" date="2016" name="G3 (Bethesda)">
        <title>First Draft Assembly and Annotation of the Genome of a California Endemic Oak Quercus lobata Nee (Fagaceae).</title>
        <authorList>
            <person name="Sork V.L."/>
            <person name="Fitz-Gibbon S.T."/>
            <person name="Puiu D."/>
            <person name="Crepeau M."/>
            <person name="Gugger P.F."/>
            <person name="Sherman R."/>
            <person name="Stevens K."/>
            <person name="Langley C.H."/>
            <person name="Pellegrini M."/>
            <person name="Salzberg S.L."/>
        </authorList>
    </citation>
    <scope>NUCLEOTIDE SEQUENCE [LARGE SCALE GENOMIC DNA]</scope>
    <source>
        <strain evidence="6 7">cv. SW786</strain>
    </source>
</reference>
<dbReference type="Pfam" id="PF00689">
    <property type="entry name" value="Cation_ATPase_C"/>
    <property type="match status" value="1"/>
</dbReference>
<dbReference type="GO" id="GO:0005388">
    <property type="term" value="F:P-type calcium transporter activity"/>
    <property type="evidence" value="ECO:0007669"/>
    <property type="project" value="TreeGrafter"/>
</dbReference>
<dbReference type="OMA" id="KWIICIV"/>
<evidence type="ECO:0000313" key="6">
    <source>
        <dbReference type="EnsemblPlants" id="QL03p031255:mrna"/>
    </source>
</evidence>
<evidence type="ECO:0000256" key="1">
    <source>
        <dbReference type="ARBA" id="ARBA00004127"/>
    </source>
</evidence>
<dbReference type="Gene3D" id="1.20.1110.10">
    <property type="entry name" value="Calcium-transporting ATPase, transmembrane domain"/>
    <property type="match status" value="1"/>
</dbReference>
<sequence length="140" mass="15972">MAVYQVSVLLVLKFQGRSLLNLEHDTNKHSGQVVHTMIFNSFILCQIFDAFNARKPDEFNVFRGITKNHCFMGIVGVTVLLQVVIINFLGKYASTVRLNWSQWLISVVIGFISWPLAVLGKLIPVPKTHFWVARVEDLEQ</sequence>
<accession>A0A7N2L7S3</accession>
<protein>
    <recommendedName>
        <fullName evidence="5">Cation-transporting P-type ATPase C-terminal domain-containing protein</fullName>
    </recommendedName>
</protein>
<feature type="transmembrane region" description="Helical" evidence="4">
    <location>
        <begin position="102"/>
        <end position="120"/>
    </location>
</feature>
<feature type="domain" description="Cation-transporting P-type ATPase C-terminal" evidence="5">
    <location>
        <begin position="3"/>
        <end position="123"/>
    </location>
</feature>
<keyword evidence="7" id="KW-1185">Reference proteome</keyword>
<evidence type="ECO:0000256" key="2">
    <source>
        <dbReference type="ARBA" id="ARBA00022723"/>
    </source>
</evidence>
<dbReference type="PANTHER" id="PTHR24093:SF369">
    <property type="entry name" value="CALCIUM-TRANSPORTING ATPASE"/>
    <property type="match status" value="1"/>
</dbReference>
<name>A0A7N2L7S3_QUELO</name>
<proteinExistence type="predicted"/>
<dbReference type="Proteomes" id="UP000594261">
    <property type="component" value="Chromosome 3"/>
</dbReference>
<dbReference type="EnsemblPlants" id="QL03p031255:mrna">
    <property type="protein sequence ID" value="QL03p031255:mrna"/>
    <property type="gene ID" value="QL03p031255"/>
</dbReference>
<evidence type="ECO:0000256" key="3">
    <source>
        <dbReference type="ARBA" id="ARBA00022842"/>
    </source>
</evidence>
<organism evidence="6 7">
    <name type="scientific">Quercus lobata</name>
    <name type="common">Valley oak</name>
    <dbReference type="NCBI Taxonomy" id="97700"/>
    <lineage>
        <taxon>Eukaryota</taxon>
        <taxon>Viridiplantae</taxon>
        <taxon>Streptophyta</taxon>
        <taxon>Embryophyta</taxon>
        <taxon>Tracheophyta</taxon>
        <taxon>Spermatophyta</taxon>
        <taxon>Magnoliopsida</taxon>
        <taxon>eudicotyledons</taxon>
        <taxon>Gunneridae</taxon>
        <taxon>Pentapetalae</taxon>
        <taxon>rosids</taxon>
        <taxon>fabids</taxon>
        <taxon>Fagales</taxon>
        <taxon>Fagaceae</taxon>
        <taxon>Quercus</taxon>
    </lineage>
</organism>
<dbReference type="GO" id="GO:0012505">
    <property type="term" value="C:endomembrane system"/>
    <property type="evidence" value="ECO:0007669"/>
    <property type="project" value="UniProtKB-SubCell"/>
</dbReference>
<dbReference type="Gramene" id="QL03p031255:mrna">
    <property type="protein sequence ID" value="QL03p031255:mrna"/>
    <property type="gene ID" value="QL03p031255"/>
</dbReference>
<keyword evidence="4" id="KW-0472">Membrane</keyword>
<dbReference type="SUPFAM" id="SSF81665">
    <property type="entry name" value="Calcium ATPase, transmembrane domain M"/>
    <property type="match status" value="1"/>
</dbReference>